<keyword evidence="3" id="KW-1185">Reference proteome</keyword>
<evidence type="ECO:0000313" key="3">
    <source>
        <dbReference type="Proteomes" id="UP000315295"/>
    </source>
</evidence>
<dbReference type="AlphaFoldDB" id="A0A540KI99"/>
<comment type="caution">
    <text evidence="2">The sequence shown here is derived from an EMBL/GenBank/DDBJ whole genome shotgun (WGS) entry which is preliminary data.</text>
</comment>
<proteinExistence type="predicted"/>
<dbReference type="Proteomes" id="UP000315295">
    <property type="component" value="Unassembled WGS sequence"/>
</dbReference>
<accession>A0A540KI99</accession>
<reference evidence="2 3" key="1">
    <citation type="journal article" date="2019" name="G3 (Bethesda)">
        <title>Sequencing of a Wild Apple (Malus baccata) Genome Unravels the Differences Between Cultivated and Wild Apple Species Regarding Disease Resistance and Cold Tolerance.</title>
        <authorList>
            <person name="Chen X."/>
        </authorList>
    </citation>
    <scope>NUCLEOTIDE SEQUENCE [LARGE SCALE GENOMIC DNA]</scope>
    <source>
        <strain evidence="3">cv. Shandingzi</strain>
        <tissue evidence="2">Leaves</tissue>
    </source>
</reference>
<feature type="region of interest" description="Disordered" evidence="1">
    <location>
        <begin position="1"/>
        <end position="61"/>
    </location>
</feature>
<protein>
    <submittedName>
        <fullName evidence="2">Uncharacterized protein</fullName>
    </submittedName>
</protein>
<organism evidence="2 3">
    <name type="scientific">Malus baccata</name>
    <name type="common">Siberian crab apple</name>
    <name type="synonym">Pyrus baccata</name>
    <dbReference type="NCBI Taxonomy" id="106549"/>
    <lineage>
        <taxon>Eukaryota</taxon>
        <taxon>Viridiplantae</taxon>
        <taxon>Streptophyta</taxon>
        <taxon>Embryophyta</taxon>
        <taxon>Tracheophyta</taxon>
        <taxon>Spermatophyta</taxon>
        <taxon>Magnoliopsida</taxon>
        <taxon>eudicotyledons</taxon>
        <taxon>Gunneridae</taxon>
        <taxon>Pentapetalae</taxon>
        <taxon>rosids</taxon>
        <taxon>fabids</taxon>
        <taxon>Rosales</taxon>
        <taxon>Rosaceae</taxon>
        <taxon>Amygdaloideae</taxon>
        <taxon>Maleae</taxon>
        <taxon>Malus</taxon>
    </lineage>
</organism>
<evidence type="ECO:0000313" key="2">
    <source>
        <dbReference type="EMBL" id="TQD73900.1"/>
    </source>
</evidence>
<name>A0A540KI99_MALBA</name>
<sequence length="61" mass="6188">MESARLKDLGPKVKSTTPTLADPSEPKTEPISAIASASPGINQDGLPAGQGVLPSTTRSQS</sequence>
<evidence type="ECO:0000256" key="1">
    <source>
        <dbReference type="SAM" id="MobiDB-lite"/>
    </source>
</evidence>
<feature type="compositionally biased region" description="Basic and acidic residues" evidence="1">
    <location>
        <begin position="1"/>
        <end position="11"/>
    </location>
</feature>
<gene>
    <name evidence="2" type="ORF">C1H46_040602</name>
</gene>
<dbReference type="EMBL" id="VIEB01001239">
    <property type="protein sequence ID" value="TQD73900.1"/>
    <property type="molecule type" value="Genomic_DNA"/>
</dbReference>